<protein>
    <submittedName>
        <fullName evidence="1">Uncharacterized protein</fullName>
    </submittedName>
</protein>
<name>I0IJ59_PHYMF</name>
<dbReference type="KEGG" id="phm:PSMK_31380"/>
<gene>
    <name evidence="1" type="ordered locus">PSMK_31380</name>
</gene>
<dbReference type="RefSeq" id="WP_014438501.1">
    <property type="nucleotide sequence ID" value="NC_017080.1"/>
</dbReference>
<evidence type="ECO:0000313" key="2">
    <source>
        <dbReference type="Proteomes" id="UP000007881"/>
    </source>
</evidence>
<keyword evidence="2" id="KW-1185">Reference proteome</keyword>
<accession>I0IJ59</accession>
<dbReference type="EMBL" id="AP012338">
    <property type="protein sequence ID" value="BAM05297.1"/>
    <property type="molecule type" value="Genomic_DNA"/>
</dbReference>
<evidence type="ECO:0000313" key="1">
    <source>
        <dbReference type="EMBL" id="BAM05297.1"/>
    </source>
</evidence>
<dbReference type="Proteomes" id="UP000007881">
    <property type="component" value="Chromosome"/>
</dbReference>
<dbReference type="AlphaFoldDB" id="I0IJ59"/>
<sequence>MTHGDAAETDKTSAGEAARFLEPHLRGGRFDADPHEIPSEFLKDLAVLEELVIETAKWRHRQMHPTRQRTVKNFKRGVRLNLTGVGEGSAIPLFRLHLDPAANLFDEQRRCFEEARLAIVQTLGSASEVIDKEIGRLPPKLLTYFDRLGRNLKAGESMELGDGSGAVGRLTPERRLQLLQDAQVKTYRNEVTLLGSIHSGDKLNDTFELAADDGRTFQAPWPAPFREQVQEAWRGFEDGVRVSVQCVGEFTKEGRLQRVDSVEQLTVLDPLDVGLRLASFHTLEDGWHDGEGSALDRDGLGRLTEAFDRHWPEDLSLPHLWPMPEPEAGGGVHAQWKSGRRSVSLEVDLRASSAYFTSFDLDDPDPEVGVEEEGLDLSLPASWERVASEVRGFLGGDA</sequence>
<dbReference type="OrthoDB" id="8456019at2"/>
<dbReference type="eggNOG" id="COG1595">
    <property type="taxonomic scope" value="Bacteria"/>
</dbReference>
<dbReference type="HOGENOM" id="CLU_741597_0_0_0"/>
<proteinExistence type="predicted"/>
<dbReference type="STRING" id="1142394.PSMK_31380"/>
<reference evidence="1 2" key="1">
    <citation type="submission" date="2012-02" db="EMBL/GenBank/DDBJ databases">
        <title>Complete genome sequence of Phycisphaera mikurensis NBRC 102666.</title>
        <authorList>
            <person name="Ankai A."/>
            <person name="Hosoyama A."/>
            <person name="Terui Y."/>
            <person name="Sekine M."/>
            <person name="Fukai R."/>
            <person name="Kato Y."/>
            <person name="Nakamura S."/>
            <person name="Yamada-Narita S."/>
            <person name="Kawakoshi A."/>
            <person name="Fukunaga Y."/>
            <person name="Yamazaki S."/>
            <person name="Fujita N."/>
        </authorList>
    </citation>
    <scope>NUCLEOTIDE SEQUENCE [LARGE SCALE GENOMIC DNA]</scope>
    <source>
        <strain evidence="2">NBRC 102666 / KCTC 22515 / FYK2301M01</strain>
    </source>
</reference>
<organism evidence="1 2">
    <name type="scientific">Phycisphaera mikurensis (strain NBRC 102666 / KCTC 22515 / FYK2301M01)</name>
    <dbReference type="NCBI Taxonomy" id="1142394"/>
    <lineage>
        <taxon>Bacteria</taxon>
        <taxon>Pseudomonadati</taxon>
        <taxon>Planctomycetota</taxon>
        <taxon>Phycisphaerae</taxon>
        <taxon>Phycisphaerales</taxon>
        <taxon>Phycisphaeraceae</taxon>
        <taxon>Phycisphaera</taxon>
    </lineage>
</organism>